<sequence length="232" mass="26461">MSKRIKISYLLKFMPVVLAVDDNLFTLKSKVSSKINVLPDDFDLMFSDMVLEDEMIVALPNPCEIVVKVIESYPSFQRISYKPTFLQMLNSVPIYSQENSPGTSKSLPQSSFILQPQSMNVRATVQSPLSLEIGVKLPIFSMDCTNYLNGLVPCRKHILKDIGSELAHHLQRCLPEETPSIRKKFYCRVTVLLKESYPNCTFGEEGAGGVVKRVSNVIRKRRERKIKRFKRV</sequence>
<keyword evidence="2" id="KW-1185">Reference proteome</keyword>
<dbReference type="Proteomes" id="UP001652625">
    <property type="component" value="Chromosome 11"/>
</dbReference>
<dbReference type="CDD" id="cd17039">
    <property type="entry name" value="Ubl_ubiquitin_like"/>
    <property type="match status" value="1"/>
</dbReference>
<proteinExistence type="predicted"/>
<dbReference type="SUPFAM" id="SSF54236">
    <property type="entry name" value="Ubiquitin-like"/>
    <property type="match status" value="1"/>
</dbReference>
<dbReference type="GeneID" id="136086697"/>
<protein>
    <submittedName>
        <fullName evidence="3">Uncharacterized protein LOC136086697 isoform X3</fullName>
    </submittedName>
</protein>
<evidence type="ECO:0000313" key="2">
    <source>
        <dbReference type="Proteomes" id="UP001652625"/>
    </source>
</evidence>
<dbReference type="RefSeq" id="XP_065665038.1">
    <property type="nucleotide sequence ID" value="XM_065808966.1"/>
</dbReference>
<gene>
    <name evidence="3" type="primary">LOC136086697</name>
</gene>
<evidence type="ECO:0000256" key="1">
    <source>
        <dbReference type="SAM" id="SignalP"/>
    </source>
</evidence>
<feature type="chain" id="PRO_5046647588" evidence="1">
    <location>
        <begin position="20"/>
        <end position="232"/>
    </location>
</feature>
<accession>A0ABM4CSZ4</accession>
<evidence type="ECO:0000313" key="3">
    <source>
        <dbReference type="RefSeq" id="XP_065665038.1"/>
    </source>
</evidence>
<feature type="signal peptide" evidence="1">
    <location>
        <begin position="1"/>
        <end position="19"/>
    </location>
</feature>
<dbReference type="InterPro" id="IPR029071">
    <property type="entry name" value="Ubiquitin-like_domsf"/>
</dbReference>
<reference evidence="3" key="1">
    <citation type="submission" date="2025-08" db="UniProtKB">
        <authorList>
            <consortium name="RefSeq"/>
        </authorList>
    </citation>
    <scope>IDENTIFICATION</scope>
</reference>
<organism evidence="2 3">
    <name type="scientific">Hydra vulgaris</name>
    <name type="common">Hydra</name>
    <name type="synonym">Hydra attenuata</name>
    <dbReference type="NCBI Taxonomy" id="6087"/>
    <lineage>
        <taxon>Eukaryota</taxon>
        <taxon>Metazoa</taxon>
        <taxon>Cnidaria</taxon>
        <taxon>Hydrozoa</taxon>
        <taxon>Hydroidolina</taxon>
        <taxon>Anthoathecata</taxon>
        <taxon>Aplanulata</taxon>
        <taxon>Hydridae</taxon>
        <taxon>Hydra</taxon>
    </lineage>
</organism>
<keyword evidence="1" id="KW-0732">Signal</keyword>
<name>A0ABM4CSZ4_HYDVU</name>